<dbReference type="EMBL" id="CP008889">
    <property type="protein sequence ID" value="AIF41415.1"/>
    <property type="molecule type" value="Genomic_DNA"/>
</dbReference>
<dbReference type="RefSeq" id="WP_038569167.1">
    <property type="nucleotide sequence ID" value="NZ_CP008889.1"/>
</dbReference>
<organism evidence="2 3">
    <name type="scientific">Dermacoccus nishinomiyaensis</name>
    <dbReference type="NCBI Taxonomy" id="1274"/>
    <lineage>
        <taxon>Bacteria</taxon>
        <taxon>Bacillati</taxon>
        <taxon>Actinomycetota</taxon>
        <taxon>Actinomycetes</taxon>
        <taxon>Micrococcales</taxon>
        <taxon>Dermacoccaceae</taxon>
        <taxon>Dermacoccus</taxon>
    </lineage>
</organism>
<feature type="transmembrane region" description="Helical" evidence="1">
    <location>
        <begin position="150"/>
        <end position="176"/>
    </location>
</feature>
<gene>
    <name evidence="2" type="ORF">HX89_11210</name>
</gene>
<dbReference type="HOGENOM" id="CLU_521496_0_0_11"/>
<keyword evidence="1" id="KW-0472">Membrane</keyword>
<dbReference type="KEGG" id="dni:HX89_11210"/>
<feature type="transmembrane region" description="Helical" evidence="1">
    <location>
        <begin position="12"/>
        <end position="32"/>
    </location>
</feature>
<protein>
    <submittedName>
        <fullName evidence="2">Uncharacterized protein</fullName>
    </submittedName>
</protein>
<feature type="transmembrane region" description="Helical" evidence="1">
    <location>
        <begin position="183"/>
        <end position="203"/>
    </location>
</feature>
<feature type="transmembrane region" description="Helical" evidence="1">
    <location>
        <begin position="209"/>
        <end position="227"/>
    </location>
</feature>
<accession>A0A075JHU8</accession>
<sequence length="522" mass="55467">MLAEGVSRRLALHTWLATAVVALAGVLFVVVAPGVGDMWAALARAQAARDGVGLGYWFSWYSGAHPPGGYSVLVPWLSAALGAHAVVALAATAIPWAVALTVTQVRRPIVAVWVATLSAVMTLGAGRTTFLVGAVIALGALDAAIRDRRWTASLLVILSGLASPVAVAFVLVGFGAGLLARRISLVPILVGIAFMGVSSLVWGSSGPEGYGWGRALTSLVLLGLFLLAKPAKPVVLAIAITAAAVLVFSAVPNALGSNLARLVFAVLPVAVAATARRSNRMTACAVLPALVWSGYFTAHDLADARASASSVTVYRPLSDALQALPGIENSRIEVVADGTHTSAFVMAEDFWLARGYETQADRSLSDAFVDREAHISDAELTGWLQDSAVRYVALNRHPVKKTGQWRTVAATPPGWHEVWSNDQWRVFEVPDAKPLVTDGATITDKTSSHLILRVEPSRDVIVRTRWSSFLHARVIEERGPSDQRAGWDDAPRVVLEPTPDGWTRVRLDGSSTARDVELFGRP</sequence>
<evidence type="ECO:0000313" key="3">
    <source>
        <dbReference type="Proteomes" id="UP000027986"/>
    </source>
</evidence>
<proteinExistence type="predicted"/>
<feature type="transmembrane region" description="Helical" evidence="1">
    <location>
        <begin position="110"/>
        <end position="138"/>
    </location>
</feature>
<dbReference type="eggNOG" id="COG1835">
    <property type="taxonomic scope" value="Bacteria"/>
</dbReference>
<name>A0A075JHU8_9MICO</name>
<dbReference type="AlphaFoldDB" id="A0A075JHU8"/>
<keyword evidence="1" id="KW-1133">Transmembrane helix</keyword>
<dbReference type="GeneID" id="41841664"/>
<dbReference type="OrthoDB" id="5178168at2"/>
<evidence type="ECO:0000256" key="1">
    <source>
        <dbReference type="SAM" id="Phobius"/>
    </source>
</evidence>
<keyword evidence="1" id="KW-0812">Transmembrane</keyword>
<feature type="transmembrane region" description="Helical" evidence="1">
    <location>
        <begin position="234"/>
        <end position="252"/>
    </location>
</feature>
<evidence type="ECO:0000313" key="2">
    <source>
        <dbReference type="EMBL" id="AIF41415.1"/>
    </source>
</evidence>
<reference evidence="2 3" key="1">
    <citation type="submission" date="2014-07" db="EMBL/GenBank/DDBJ databases">
        <title>Genome Sequencing of Dermacoccus nishinomiyaensis.</title>
        <authorList>
            <person name="Hong K.W."/>
            <person name="Chan K.G."/>
        </authorList>
    </citation>
    <scope>NUCLEOTIDE SEQUENCE [LARGE SCALE GENOMIC DNA]</scope>
    <source>
        <strain evidence="2 3">M25</strain>
    </source>
</reference>
<dbReference type="Proteomes" id="UP000027986">
    <property type="component" value="Chromosome"/>
</dbReference>
<feature type="transmembrane region" description="Helical" evidence="1">
    <location>
        <begin position="76"/>
        <end position="98"/>
    </location>
</feature>
<keyword evidence="3" id="KW-1185">Reference proteome</keyword>